<keyword evidence="1" id="KW-0812">Transmembrane</keyword>
<reference evidence="2" key="1">
    <citation type="journal article" date="2021" name="Proc. Natl. Acad. Sci. U.S.A.">
        <title>A Catalog of Tens of Thousands of Viruses from Human Metagenomes Reveals Hidden Associations with Chronic Diseases.</title>
        <authorList>
            <person name="Tisza M.J."/>
            <person name="Buck C.B."/>
        </authorList>
    </citation>
    <scope>NUCLEOTIDE SEQUENCE</scope>
    <source>
        <strain evidence="2">Ctr8v12</strain>
    </source>
</reference>
<name>A0A8S5QGD5_9CAUD</name>
<proteinExistence type="predicted"/>
<dbReference type="EMBL" id="BK015649">
    <property type="protein sequence ID" value="DAE18034.1"/>
    <property type="molecule type" value="Genomic_DNA"/>
</dbReference>
<protein>
    <submittedName>
        <fullName evidence="2">Uncharacterized protein</fullName>
    </submittedName>
</protein>
<keyword evidence="1" id="KW-1133">Transmembrane helix</keyword>
<sequence>MPARSLSIIPFSRQISFILKFIIKLFVYVANIVIKL</sequence>
<organism evidence="2">
    <name type="scientific">Siphoviridae sp. ctr8v12</name>
    <dbReference type="NCBI Taxonomy" id="2825685"/>
    <lineage>
        <taxon>Viruses</taxon>
        <taxon>Duplodnaviria</taxon>
        <taxon>Heunggongvirae</taxon>
        <taxon>Uroviricota</taxon>
        <taxon>Caudoviricetes</taxon>
    </lineage>
</organism>
<evidence type="ECO:0000313" key="2">
    <source>
        <dbReference type="EMBL" id="DAE18034.1"/>
    </source>
</evidence>
<accession>A0A8S5QGD5</accession>
<keyword evidence="1" id="KW-0472">Membrane</keyword>
<evidence type="ECO:0000256" key="1">
    <source>
        <dbReference type="SAM" id="Phobius"/>
    </source>
</evidence>
<feature type="transmembrane region" description="Helical" evidence="1">
    <location>
        <begin position="15"/>
        <end position="34"/>
    </location>
</feature>